<gene>
    <name evidence="1" type="ORF">ACFS5P_09510</name>
</gene>
<organism evidence="1 2">
    <name type="scientific">Jeotgalibacillus terrae</name>
    <dbReference type="NCBI Taxonomy" id="587735"/>
    <lineage>
        <taxon>Bacteria</taxon>
        <taxon>Bacillati</taxon>
        <taxon>Bacillota</taxon>
        <taxon>Bacilli</taxon>
        <taxon>Bacillales</taxon>
        <taxon>Caryophanaceae</taxon>
        <taxon>Jeotgalibacillus</taxon>
    </lineage>
</organism>
<keyword evidence="2" id="KW-1185">Reference proteome</keyword>
<protein>
    <submittedName>
        <fullName evidence="1">Uncharacterized protein</fullName>
    </submittedName>
</protein>
<comment type="caution">
    <text evidence="1">The sequence shown here is derived from an EMBL/GenBank/DDBJ whole genome shotgun (WGS) entry which is preliminary data.</text>
</comment>
<dbReference type="RefSeq" id="WP_204731074.1">
    <property type="nucleotide sequence ID" value="NZ_JAFBDK010000040.1"/>
</dbReference>
<reference evidence="2" key="1">
    <citation type="journal article" date="2019" name="Int. J. Syst. Evol. Microbiol.">
        <title>The Global Catalogue of Microorganisms (GCM) 10K type strain sequencing project: providing services to taxonomists for standard genome sequencing and annotation.</title>
        <authorList>
            <consortium name="The Broad Institute Genomics Platform"/>
            <consortium name="The Broad Institute Genome Sequencing Center for Infectious Disease"/>
            <person name="Wu L."/>
            <person name="Ma J."/>
        </authorList>
    </citation>
    <scope>NUCLEOTIDE SEQUENCE [LARGE SCALE GENOMIC DNA]</scope>
    <source>
        <strain evidence="2">KCTC 13528</strain>
    </source>
</reference>
<accession>A0ABW5ZGK0</accession>
<evidence type="ECO:0000313" key="2">
    <source>
        <dbReference type="Proteomes" id="UP001597561"/>
    </source>
</evidence>
<evidence type="ECO:0000313" key="1">
    <source>
        <dbReference type="EMBL" id="MFD2912114.1"/>
    </source>
</evidence>
<sequence>MKQELVFVSEDSGSFQDEKTQDTIRWNKLKFADPLTYENHILAYDPKYIIETDLPPKGTKVQPFLEMRTPGKTTKVVVVGLKKLG</sequence>
<dbReference type="EMBL" id="JBHUPG010000018">
    <property type="protein sequence ID" value="MFD2912114.1"/>
    <property type="molecule type" value="Genomic_DNA"/>
</dbReference>
<dbReference type="Proteomes" id="UP001597561">
    <property type="component" value="Unassembled WGS sequence"/>
</dbReference>
<proteinExistence type="predicted"/>
<name>A0ABW5ZGK0_9BACL</name>